<proteinExistence type="predicted"/>
<evidence type="ECO:0000313" key="2">
    <source>
        <dbReference type="EMBL" id="KAK6924436.1"/>
    </source>
</evidence>
<dbReference type="Proteomes" id="UP001370490">
    <property type="component" value="Unassembled WGS sequence"/>
</dbReference>
<feature type="compositionally biased region" description="Polar residues" evidence="1">
    <location>
        <begin position="1"/>
        <end position="37"/>
    </location>
</feature>
<organism evidence="2 3">
    <name type="scientific">Dillenia turbinata</name>
    <dbReference type="NCBI Taxonomy" id="194707"/>
    <lineage>
        <taxon>Eukaryota</taxon>
        <taxon>Viridiplantae</taxon>
        <taxon>Streptophyta</taxon>
        <taxon>Embryophyta</taxon>
        <taxon>Tracheophyta</taxon>
        <taxon>Spermatophyta</taxon>
        <taxon>Magnoliopsida</taxon>
        <taxon>eudicotyledons</taxon>
        <taxon>Gunneridae</taxon>
        <taxon>Pentapetalae</taxon>
        <taxon>Dilleniales</taxon>
        <taxon>Dilleniaceae</taxon>
        <taxon>Dillenia</taxon>
    </lineage>
</organism>
<feature type="compositionally biased region" description="Basic and acidic residues" evidence="1">
    <location>
        <begin position="92"/>
        <end position="104"/>
    </location>
</feature>
<sequence>MPNSNSVITPQNTPRAAITTASNHQEVIKPTTITINKKVSGEISERKPHEDDKNNDDDDANSQQKQKREVETLQSQKEAIADEALQGQTEISVHKPNEDDKNNDNDDDDDDKSQEEKNRTVEVL</sequence>
<dbReference type="EMBL" id="JBAMMX010000017">
    <property type="protein sequence ID" value="KAK6924436.1"/>
    <property type="molecule type" value="Genomic_DNA"/>
</dbReference>
<feature type="compositionally biased region" description="Basic and acidic residues" evidence="1">
    <location>
        <begin position="39"/>
        <end position="52"/>
    </location>
</feature>
<name>A0AAN8Z4H1_9MAGN</name>
<gene>
    <name evidence="2" type="ORF">RJ641_010636</name>
</gene>
<feature type="compositionally biased region" description="Basic and acidic residues" evidence="1">
    <location>
        <begin position="114"/>
        <end position="124"/>
    </location>
</feature>
<evidence type="ECO:0000256" key="1">
    <source>
        <dbReference type="SAM" id="MobiDB-lite"/>
    </source>
</evidence>
<protein>
    <submittedName>
        <fullName evidence="2">Uncharacterized protein</fullName>
    </submittedName>
</protein>
<accession>A0AAN8Z4H1</accession>
<keyword evidence="3" id="KW-1185">Reference proteome</keyword>
<reference evidence="2 3" key="1">
    <citation type="submission" date="2023-12" db="EMBL/GenBank/DDBJ databases">
        <title>A high-quality genome assembly for Dillenia turbinata (Dilleniales).</title>
        <authorList>
            <person name="Chanderbali A."/>
        </authorList>
    </citation>
    <scope>NUCLEOTIDE SEQUENCE [LARGE SCALE GENOMIC DNA]</scope>
    <source>
        <strain evidence="2">LSX21</strain>
        <tissue evidence="2">Leaf</tissue>
    </source>
</reference>
<evidence type="ECO:0000313" key="3">
    <source>
        <dbReference type="Proteomes" id="UP001370490"/>
    </source>
</evidence>
<comment type="caution">
    <text evidence="2">The sequence shown here is derived from an EMBL/GenBank/DDBJ whole genome shotgun (WGS) entry which is preliminary data.</text>
</comment>
<dbReference type="AlphaFoldDB" id="A0AAN8Z4H1"/>
<feature type="region of interest" description="Disordered" evidence="1">
    <location>
        <begin position="1"/>
        <end position="124"/>
    </location>
</feature>